<dbReference type="OrthoDB" id="8967044at2"/>
<dbReference type="RefSeq" id="WP_093642186.1">
    <property type="nucleotide sequence ID" value="NZ_FPBH01000024.1"/>
</dbReference>
<dbReference type="SUPFAM" id="SSF160272">
    <property type="entry name" value="Shew3726-like"/>
    <property type="match status" value="1"/>
</dbReference>
<dbReference type="InterPro" id="IPR009962">
    <property type="entry name" value="DUF1488"/>
</dbReference>
<evidence type="ECO:0008006" key="3">
    <source>
        <dbReference type="Google" id="ProtNLM"/>
    </source>
</evidence>
<dbReference type="Gene3D" id="3.30.160.140">
    <property type="entry name" value="Shew3726-like"/>
    <property type="match status" value="1"/>
</dbReference>
<sequence length="100" mass="10875">MHITFPDYQPVFDGANLTMRFTTRVDGKPVESTIIAEALEDHFDADSALEPVLLAAFDTGRNRIHSVCAEALDRNGGKDVVSHSGLFGVDSMEPDHDTTA</sequence>
<dbReference type="InterPro" id="IPR036692">
    <property type="entry name" value="Shew3726-like_sf"/>
</dbReference>
<name>A0A1I7EJ42_9BURK</name>
<dbReference type="EMBL" id="FPBH01000024">
    <property type="protein sequence ID" value="SFU23960.1"/>
    <property type="molecule type" value="Genomic_DNA"/>
</dbReference>
<dbReference type="Pfam" id="PF07369">
    <property type="entry name" value="DUF1488"/>
    <property type="match status" value="1"/>
</dbReference>
<evidence type="ECO:0000313" key="1">
    <source>
        <dbReference type="EMBL" id="SFU23960.1"/>
    </source>
</evidence>
<evidence type="ECO:0000313" key="2">
    <source>
        <dbReference type="Proteomes" id="UP000198844"/>
    </source>
</evidence>
<proteinExistence type="predicted"/>
<dbReference type="Proteomes" id="UP000198844">
    <property type="component" value="Unassembled WGS sequence"/>
</dbReference>
<organism evidence="1 2">
    <name type="scientific">Paraburkholderia aspalathi</name>
    <dbReference type="NCBI Taxonomy" id="1324617"/>
    <lineage>
        <taxon>Bacteria</taxon>
        <taxon>Pseudomonadati</taxon>
        <taxon>Pseudomonadota</taxon>
        <taxon>Betaproteobacteria</taxon>
        <taxon>Burkholderiales</taxon>
        <taxon>Burkholderiaceae</taxon>
        <taxon>Paraburkholderia</taxon>
    </lineage>
</organism>
<accession>A0A1I7EJ42</accession>
<reference evidence="1 2" key="1">
    <citation type="submission" date="2016-10" db="EMBL/GenBank/DDBJ databases">
        <authorList>
            <person name="de Groot N.N."/>
        </authorList>
    </citation>
    <scope>NUCLEOTIDE SEQUENCE [LARGE SCALE GENOMIC DNA]</scope>
    <source>
        <strain evidence="1 2">LMG 27731</strain>
    </source>
</reference>
<dbReference type="AlphaFoldDB" id="A0A1I7EJ42"/>
<gene>
    <name evidence="1" type="ORF">SAMN05192563_102430</name>
</gene>
<protein>
    <recommendedName>
        <fullName evidence="3">DUF1488 domain-containing protein</fullName>
    </recommendedName>
</protein>